<evidence type="ECO:0000256" key="4">
    <source>
        <dbReference type="ARBA" id="ARBA00022723"/>
    </source>
</evidence>
<dbReference type="GO" id="GO:0004601">
    <property type="term" value="F:peroxidase activity"/>
    <property type="evidence" value="ECO:0007669"/>
    <property type="project" value="UniProtKB-KW"/>
</dbReference>
<dbReference type="InterPro" id="IPR011008">
    <property type="entry name" value="Dimeric_a/b-barrel"/>
</dbReference>
<dbReference type="OrthoDB" id="3207336at2759"/>
<dbReference type="PANTHER" id="PTHR30521">
    <property type="entry name" value="DEFERROCHELATASE/PEROXIDASE"/>
    <property type="match status" value="1"/>
</dbReference>
<dbReference type="EMBL" id="LN679101">
    <property type="protein sequence ID" value="CEL55995.1"/>
    <property type="molecule type" value="Genomic_DNA"/>
</dbReference>
<keyword evidence="13" id="KW-1185">Reference proteome</keyword>
<dbReference type="AlphaFoldDB" id="A0A0B7FEF6"/>
<dbReference type="GO" id="GO:0046872">
    <property type="term" value="F:metal ion binding"/>
    <property type="evidence" value="ECO:0007669"/>
    <property type="project" value="UniProtKB-KW"/>
</dbReference>
<evidence type="ECO:0000256" key="8">
    <source>
        <dbReference type="ARBA" id="ARBA00025737"/>
    </source>
</evidence>
<sequence>MSQTPLAVPNPNTVDLANVQGDVILGFPKKKEEFVFFVIRDAAKFKRSLATLKVTTTADVVKARKDIEETKSKEGGLLSLAFLNIAFSKKGLDALGITEDLGDQPFALGQFKDAKDLGDDGVTDAQGFHPLWEKAFESRVDGVFVIAGESWLSVTAKIVEVLGTFASSIRVVYRLKGSVRPGDQKGHEHFGWEDGISNPAVKGIGGHLPGQRVVPPGVILCGKAEDPVANRPEWALEGSFLAFRQLEQLVPEFHKFLADNPITLPGLTREQGSELLGARLVGRWKSGAPIQLSPTHDDPELAKNPDENNNFVYPQAPGDEGQTECPYAAHIRKTNPRNDLDFLERDPSRPVNAVQKSSIIRAGIPYGPEVTPDEKHTNFSEFHRGLAFVSYQSSLSKGFQFIQKSWANAPNFPPVAQKKVEAGFDPIIGQKNGQSRETLGTSAGSQLTLPRDFVISRGGEYFFSPSIKALKTKFAGSPLHALDLYFIRAGIPYGPEVSLNEKHENHTEHSRGLAFISYRGSLAEGFQFLQISWANNTRFLPQKQVTPGFDPIVGQNNGQARESLGSEAGSQLTLPRDFVVSRGGEHFFSPSINTLKTKFAGLSTARTARISIYCV</sequence>
<keyword evidence="7" id="KW-0408">Iron</keyword>
<dbReference type="STRING" id="1108050.A0A0B7FEF6"/>
<dbReference type="PROSITE" id="PS51404">
    <property type="entry name" value="DYP_PEROXIDASE"/>
    <property type="match status" value="1"/>
</dbReference>
<reference evidence="12 13" key="1">
    <citation type="submission" date="2014-11" db="EMBL/GenBank/DDBJ databases">
        <authorList>
            <person name="Wibberg Daniel"/>
        </authorList>
    </citation>
    <scope>NUCLEOTIDE SEQUENCE [LARGE SCALE GENOMIC DNA]</scope>
    <source>
        <strain evidence="12">Rhizoctonia solani AG1-IB 7/3/14</strain>
    </source>
</reference>
<evidence type="ECO:0000256" key="2">
    <source>
        <dbReference type="ARBA" id="ARBA00022559"/>
    </source>
</evidence>
<dbReference type="Pfam" id="PF21105">
    <property type="entry name" value="DyP_N"/>
    <property type="match status" value="1"/>
</dbReference>
<dbReference type="PANTHER" id="PTHR30521:SF4">
    <property type="entry name" value="DEFERROCHELATASE"/>
    <property type="match status" value="1"/>
</dbReference>
<feature type="domain" description="Dyp-type peroxidase C-terminal" evidence="10">
    <location>
        <begin position="229"/>
        <end position="406"/>
    </location>
</feature>
<dbReference type="Proteomes" id="UP000059188">
    <property type="component" value="Unassembled WGS sequence"/>
</dbReference>
<keyword evidence="2 12" id="KW-0575">Peroxidase</keyword>
<evidence type="ECO:0000313" key="13">
    <source>
        <dbReference type="Proteomes" id="UP000059188"/>
    </source>
</evidence>
<gene>
    <name evidence="12" type="ORF">RSOLAG1IB_02009</name>
</gene>
<evidence type="ECO:0000256" key="5">
    <source>
        <dbReference type="ARBA" id="ARBA00022729"/>
    </source>
</evidence>
<keyword evidence="5" id="KW-0732">Signal</keyword>
<dbReference type="SUPFAM" id="SSF54909">
    <property type="entry name" value="Dimeric alpha+beta barrel"/>
    <property type="match status" value="2"/>
</dbReference>
<dbReference type="NCBIfam" id="TIGR01413">
    <property type="entry name" value="Dyp_perox_fam"/>
    <property type="match status" value="1"/>
</dbReference>
<comment type="similarity">
    <text evidence="8">Belongs to the DyP-type peroxidase family.</text>
</comment>
<dbReference type="InterPro" id="IPR049509">
    <property type="entry name" value="DyP_N"/>
</dbReference>
<keyword evidence="6" id="KW-0560">Oxidoreductase</keyword>
<dbReference type="Pfam" id="PF20628">
    <property type="entry name" value="Dyp_perox_C"/>
    <property type="match status" value="1"/>
</dbReference>
<keyword evidence="4" id="KW-0479">Metal-binding</keyword>
<evidence type="ECO:0000256" key="1">
    <source>
        <dbReference type="ARBA" id="ARBA00001970"/>
    </source>
</evidence>
<organism evidence="12 13">
    <name type="scientific">Thanatephorus cucumeris (strain AG1-IB / isolate 7/3/14)</name>
    <name type="common">Lettuce bottom rot fungus</name>
    <name type="synonym">Rhizoctonia solani</name>
    <dbReference type="NCBI Taxonomy" id="1108050"/>
    <lineage>
        <taxon>Eukaryota</taxon>
        <taxon>Fungi</taxon>
        <taxon>Dikarya</taxon>
        <taxon>Basidiomycota</taxon>
        <taxon>Agaricomycotina</taxon>
        <taxon>Agaricomycetes</taxon>
        <taxon>Cantharellales</taxon>
        <taxon>Ceratobasidiaceae</taxon>
        <taxon>Rhizoctonia</taxon>
        <taxon>Rhizoctonia solani AG-1</taxon>
    </lineage>
</organism>
<comment type="cofactor">
    <cofactor evidence="1">
        <name>heme b</name>
        <dbReference type="ChEBI" id="CHEBI:60344"/>
    </cofactor>
</comment>
<evidence type="ECO:0000259" key="11">
    <source>
        <dbReference type="Pfam" id="PF21105"/>
    </source>
</evidence>
<dbReference type="GO" id="GO:0005829">
    <property type="term" value="C:cytosol"/>
    <property type="evidence" value="ECO:0007669"/>
    <property type="project" value="TreeGrafter"/>
</dbReference>
<dbReference type="InterPro" id="IPR006314">
    <property type="entry name" value="Dyp_peroxidase"/>
</dbReference>
<evidence type="ECO:0000256" key="3">
    <source>
        <dbReference type="ARBA" id="ARBA00022617"/>
    </source>
</evidence>
<feature type="region of interest" description="Disordered" evidence="9">
    <location>
        <begin position="289"/>
        <end position="310"/>
    </location>
</feature>
<dbReference type="GO" id="GO:0020037">
    <property type="term" value="F:heme binding"/>
    <property type="evidence" value="ECO:0007669"/>
    <property type="project" value="InterPro"/>
</dbReference>
<evidence type="ECO:0000259" key="10">
    <source>
        <dbReference type="Pfam" id="PF20628"/>
    </source>
</evidence>
<proteinExistence type="inferred from homology"/>
<evidence type="ECO:0000256" key="7">
    <source>
        <dbReference type="ARBA" id="ARBA00023004"/>
    </source>
</evidence>
<evidence type="ECO:0000256" key="6">
    <source>
        <dbReference type="ARBA" id="ARBA00023002"/>
    </source>
</evidence>
<name>A0A0B7FEF6_THACB</name>
<keyword evidence="3" id="KW-0349">Heme</keyword>
<dbReference type="InterPro" id="IPR048328">
    <property type="entry name" value="Dyp_perox_C"/>
</dbReference>
<protein>
    <submittedName>
        <fullName evidence="12">Dye-decolorizing peroxidase msp1</fullName>
    </submittedName>
</protein>
<feature type="compositionally biased region" description="Basic and acidic residues" evidence="9">
    <location>
        <begin position="295"/>
        <end position="306"/>
    </location>
</feature>
<evidence type="ECO:0000256" key="9">
    <source>
        <dbReference type="SAM" id="MobiDB-lite"/>
    </source>
</evidence>
<evidence type="ECO:0000313" key="12">
    <source>
        <dbReference type="EMBL" id="CEL55995.1"/>
    </source>
</evidence>
<feature type="domain" description="DyP dimeric alpha+beta barrel" evidence="11">
    <location>
        <begin position="18"/>
        <end position="181"/>
    </location>
</feature>
<accession>A0A0B7FEF6</accession>